<keyword evidence="2" id="KW-0808">Transferase</keyword>
<sequence>MTRRAWVRLDNASNIFLAARSDADPKVFRLSADLLEHDVDPELLQEALDTTYDRYPLYHAVLRRGVFWYYLQDSDLHPVVTAEHEPTCAPIYQADRRSLLFRVLYHRRRIVLEVFHALSDGTGALWFLSDLISAYVRLRYPEDGPPDEGADPVGAAPGREERGGMRIRPGAERAPEDTAGQPHGLTTDSFAHYFRRRRATAPGPAFTREATPAPLTVEEAALPSSGGAAAPGRTPRPAGTKADHVKKVHRVRGSRAPDNRTRAVELTMPVKDVLALARAEGAALTMYLTALFFESVRLSSGGLDDSRTLSASVPVNLRQFFPSTSARNFFATVRVEHTYGEGPDDLGSICRQLEGQFRPKATPESLERKLRTFIRFERMPALRIVPRPLKDVILGLVNRASNRGLSVAVSNLGRAGLPEPAGSHVRRVLFQVSAARPQFCAISHGDLLTVSFTSPFTETDHIREFARLLTSRGVDVTVAAARVTEAELTGTAPTEDELAEDEFAEGELTEGESAEAGR</sequence>
<accession>A0A5J5KUF7</accession>
<feature type="compositionally biased region" description="Low complexity" evidence="1">
    <location>
        <begin position="223"/>
        <end position="240"/>
    </location>
</feature>
<proteinExistence type="predicted"/>
<reference evidence="2 3" key="1">
    <citation type="submission" date="2019-05" db="EMBL/GenBank/DDBJ databases">
        <title>Kocuria coralli sp. nov., a novel actinobacterium isolated from coral reef seawater.</title>
        <authorList>
            <person name="Li J."/>
        </authorList>
    </citation>
    <scope>NUCLEOTIDE SEQUENCE [LARGE SCALE GENOMIC DNA]</scope>
    <source>
        <strain evidence="2 3">SCSIO 13007</strain>
    </source>
</reference>
<dbReference type="RefSeq" id="WP_158034843.1">
    <property type="nucleotide sequence ID" value="NZ_ML708628.1"/>
</dbReference>
<dbReference type="EMBL" id="SZWF01000024">
    <property type="protein sequence ID" value="KAA9393204.1"/>
    <property type="molecule type" value="Genomic_DNA"/>
</dbReference>
<gene>
    <name evidence="2" type="ORF">FCK90_13565</name>
</gene>
<dbReference type="Proteomes" id="UP000325957">
    <property type="component" value="Unassembled WGS sequence"/>
</dbReference>
<organism evidence="2 3">
    <name type="scientific">Kocuria coralli</name>
    <dbReference type="NCBI Taxonomy" id="1461025"/>
    <lineage>
        <taxon>Bacteria</taxon>
        <taxon>Bacillati</taxon>
        <taxon>Actinomycetota</taxon>
        <taxon>Actinomycetes</taxon>
        <taxon>Micrococcales</taxon>
        <taxon>Micrococcaceae</taxon>
        <taxon>Kocuria</taxon>
    </lineage>
</organism>
<dbReference type="AlphaFoldDB" id="A0A5J5KUF7"/>
<evidence type="ECO:0000256" key="1">
    <source>
        <dbReference type="SAM" id="MobiDB-lite"/>
    </source>
</evidence>
<feature type="region of interest" description="Disordered" evidence="1">
    <location>
        <begin position="222"/>
        <end position="243"/>
    </location>
</feature>
<dbReference type="SUPFAM" id="SSF52777">
    <property type="entry name" value="CoA-dependent acyltransferases"/>
    <property type="match status" value="1"/>
</dbReference>
<evidence type="ECO:0000313" key="3">
    <source>
        <dbReference type="Proteomes" id="UP000325957"/>
    </source>
</evidence>
<name>A0A5J5KUF7_9MICC</name>
<feature type="compositionally biased region" description="Acidic residues" evidence="1">
    <location>
        <begin position="494"/>
        <end position="518"/>
    </location>
</feature>
<protein>
    <submittedName>
        <fullName evidence="2">Alcohol acetyltransferase</fullName>
    </submittedName>
</protein>
<dbReference type="OrthoDB" id="4876345at2"/>
<dbReference type="GO" id="GO:0016740">
    <property type="term" value="F:transferase activity"/>
    <property type="evidence" value="ECO:0007669"/>
    <property type="project" value="UniProtKB-KW"/>
</dbReference>
<comment type="caution">
    <text evidence="2">The sequence shown here is derived from an EMBL/GenBank/DDBJ whole genome shotgun (WGS) entry which is preliminary data.</text>
</comment>
<feature type="region of interest" description="Disordered" evidence="1">
    <location>
        <begin position="143"/>
        <end position="186"/>
    </location>
</feature>
<evidence type="ECO:0000313" key="2">
    <source>
        <dbReference type="EMBL" id="KAA9393204.1"/>
    </source>
</evidence>
<feature type="region of interest" description="Disordered" evidence="1">
    <location>
        <begin position="489"/>
        <end position="518"/>
    </location>
</feature>
<feature type="compositionally biased region" description="Basic and acidic residues" evidence="1">
    <location>
        <begin position="158"/>
        <end position="176"/>
    </location>
</feature>
<keyword evidence="3" id="KW-1185">Reference proteome</keyword>